<evidence type="ECO:0000313" key="1">
    <source>
        <dbReference type="EMBL" id="DAF50443.1"/>
    </source>
</evidence>
<sequence>MATVYPQQTQTFPTMQDMTASDALLVSQFQQAMQAGNIPLAQTIFAQITDKDKKIISAELLNTAWDTLVALQKQFTTKYSPAYIISETQPTDQEIGDYWFEVVKTEA</sequence>
<reference evidence="1" key="1">
    <citation type="journal article" date="2021" name="Proc. Natl. Acad. Sci. U.S.A.">
        <title>A Catalog of Tens of Thousands of Viruses from Human Metagenomes Reveals Hidden Associations with Chronic Diseases.</title>
        <authorList>
            <person name="Tisza M.J."/>
            <person name="Buck C.B."/>
        </authorList>
    </citation>
    <scope>NUCLEOTIDE SEQUENCE</scope>
    <source>
        <strain evidence="1">CtBCr48</strain>
    </source>
</reference>
<protein>
    <submittedName>
        <fullName evidence="1">Uncharacterized protein</fullName>
    </submittedName>
</protein>
<name>A0A8S5SHX6_9CAUD</name>
<dbReference type="EMBL" id="BK032595">
    <property type="protein sequence ID" value="DAF50443.1"/>
    <property type="molecule type" value="Genomic_DNA"/>
</dbReference>
<organism evidence="1">
    <name type="scientific">Siphoviridae sp. ctBCr48</name>
    <dbReference type="NCBI Taxonomy" id="2827802"/>
    <lineage>
        <taxon>Viruses</taxon>
        <taxon>Duplodnaviria</taxon>
        <taxon>Heunggongvirae</taxon>
        <taxon>Uroviricota</taxon>
        <taxon>Caudoviricetes</taxon>
    </lineage>
</organism>
<proteinExistence type="predicted"/>
<accession>A0A8S5SHX6</accession>